<dbReference type="PROSITE" id="PS00028">
    <property type="entry name" value="ZINC_FINGER_C2H2_1"/>
    <property type="match status" value="3"/>
</dbReference>
<dbReference type="Gene3D" id="3.30.160.60">
    <property type="entry name" value="Classic Zinc Finger"/>
    <property type="match status" value="3"/>
</dbReference>
<dbReference type="PANTHER" id="PTHR23235:SF139">
    <property type="entry name" value="HUCKEBEIN"/>
    <property type="match status" value="1"/>
</dbReference>
<evidence type="ECO:0000313" key="7">
    <source>
        <dbReference type="Proteomes" id="UP000014500"/>
    </source>
</evidence>
<feature type="domain" description="C2H2-type" evidence="5">
    <location>
        <begin position="112"/>
        <end position="139"/>
    </location>
</feature>
<dbReference type="InterPro" id="IPR013087">
    <property type="entry name" value="Znf_C2H2_type"/>
</dbReference>
<evidence type="ECO:0000259" key="5">
    <source>
        <dbReference type="PROSITE" id="PS50157"/>
    </source>
</evidence>
<reference evidence="7" key="1">
    <citation type="submission" date="2011-05" db="EMBL/GenBank/DDBJ databases">
        <authorList>
            <person name="Richards S.R."/>
            <person name="Qu J."/>
            <person name="Jiang H."/>
            <person name="Jhangiani S.N."/>
            <person name="Agravi P."/>
            <person name="Goodspeed R."/>
            <person name="Gross S."/>
            <person name="Mandapat C."/>
            <person name="Jackson L."/>
            <person name="Mathew T."/>
            <person name="Pu L."/>
            <person name="Thornton R."/>
            <person name="Saada N."/>
            <person name="Wilczek-Boney K.B."/>
            <person name="Lee S."/>
            <person name="Kovar C."/>
            <person name="Wu Y."/>
            <person name="Scherer S.E."/>
            <person name="Worley K.C."/>
            <person name="Muzny D.M."/>
            <person name="Gibbs R."/>
        </authorList>
    </citation>
    <scope>NUCLEOTIDE SEQUENCE</scope>
    <source>
        <strain evidence="7">Brora</strain>
    </source>
</reference>
<dbReference type="EnsemblMetazoa" id="SMAR005401-RA">
    <property type="protein sequence ID" value="SMAR005401-PA"/>
    <property type="gene ID" value="SMAR005401"/>
</dbReference>
<dbReference type="PANTHER" id="PTHR23235">
    <property type="entry name" value="KRUEPPEL-LIKE TRANSCRIPTION FACTOR"/>
    <property type="match status" value="1"/>
</dbReference>
<dbReference type="eggNOG" id="KOG1721">
    <property type="taxonomic scope" value="Eukaryota"/>
</dbReference>
<dbReference type="FunFam" id="3.30.160.60:FF:000065">
    <property type="entry name" value="B-cell CLL/lymphoma 6, member B"/>
    <property type="match status" value="1"/>
</dbReference>
<dbReference type="EMBL" id="JH431607">
    <property type="status" value="NOT_ANNOTATED_CDS"/>
    <property type="molecule type" value="Genomic_DNA"/>
</dbReference>
<evidence type="ECO:0000313" key="6">
    <source>
        <dbReference type="EnsemblMetazoa" id="SMAR005401-PA"/>
    </source>
</evidence>
<dbReference type="SMART" id="SM00355">
    <property type="entry name" value="ZnF_C2H2"/>
    <property type="match status" value="3"/>
</dbReference>
<organism evidence="6 7">
    <name type="scientific">Strigamia maritima</name>
    <name type="common">European centipede</name>
    <name type="synonym">Geophilus maritimus</name>
    <dbReference type="NCBI Taxonomy" id="126957"/>
    <lineage>
        <taxon>Eukaryota</taxon>
        <taxon>Metazoa</taxon>
        <taxon>Ecdysozoa</taxon>
        <taxon>Arthropoda</taxon>
        <taxon>Myriapoda</taxon>
        <taxon>Chilopoda</taxon>
        <taxon>Pleurostigmophora</taxon>
        <taxon>Geophilomorpha</taxon>
        <taxon>Linotaeniidae</taxon>
        <taxon>Strigamia</taxon>
    </lineage>
</organism>
<dbReference type="GO" id="GO:0000981">
    <property type="term" value="F:DNA-binding transcription factor activity, RNA polymerase II-specific"/>
    <property type="evidence" value="ECO:0007669"/>
    <property type="project" value="TreeGrafter"/>
</dbReference>
<dbReference type="STRING" id="126957.T1IW41"/>
<dbReference type="SUPFAM" id="SSF57667">
    <property type="entry name" value="beta-beta-alpha zinc fingers"/>
    <property type="match status" value="2"/>
</dbReference>
<evidence type="ECO:0000256" key="4">
    <source>
        <dbReference type="PROSITE-ProRule" id="PRU00042"/>
    </source>
</evidence>
<keyword evidence="1" id="KW-0479">Metal-binding</keyword>
<name>T1IW41_STRMM</name>
<keyword evidence="2 4" id="KW-0863">Zinc-finger</keyword>
<dbReference type="HOGENOM" id="CLU_1483825_0_0_1"/>
<dbReference type="GO" id="GO:0008270">
    <property type="term" value="F:zinc ion binding"/>
    <property type="evidence" value="ECO:0007669"/>
    <property type="project" value="UniProtKB-KW"/>
</dbReference>
<dbReference type="GO" id="GO:0000978">
    <property type="term" value="F:RNA polymerase II cis-regulatory region sequence-specific DNA binding"/>
    <property type="evidence" value="ECO:0007669"/>
    <property type="project" value="TreeGrafter"/>
</dbReference>
<feature type="domain" description="C2H2-type" evidence="5">
    <location>
        <begin position="143"/>
        <end position="173"/>
    </location>
</feature>
<keyword evidence="7" id="KW-1185">Reference proteome</keyword>
<keyword evidence="3" id="KW-0862">Zinc</keyword>
<dbReference type="Pfam" id="PF00096">
    <property type="entry name" value="zf-C2H2"/>
    <property type="match status" value="3"/>
</dbReference>
<dbReference type="FunFam" id="3.30.160.60:FF:000257">
    <property type="entry name" value="ZXD family zinc finger C"/>
    <property type="match status" value="1"/>
</dbReference>
<dbReference type="PROSITE" id="PS50157">
    <property type="entry name" value="ZINC_FINGER_C2H2_2"/>
    <property type="match status" value="3"/>
</dbReference>
<dbReference type="PhylomeDB" id="T1IW41"/>
<dbReference type="InterPro" id="IPR036236">
    <property type="entry name" value="Znf_C2H2_sf"/>
</dbReference>
<accession>T1IW41</accession>
<evidence type="ECO:0000256" key="2">
    <source>
        <dbReference type="ARBA" id="ARBA00022771"/>
    </source>
</evidence>
<evidence type="ECO:0000256" key="3">
    <source>
        <dbReference type="ARBA" id="ARBA00022833"/>
    </source>
</evidence>
<feature type="domain" description="C2H2-type" evidence="5">
    <location>
        <begin position="82"/>
        <end position="111"/>
    </location>
</feature>
<evidence type="ECO:0000256" key="1">
    <source>
        <dbReference type="ARBA" id="ARBA00022723"/>
    </source>
</evidence>
<dbReference type="AlphaFoldDB" id="T1IW41"/>
<protein>
    <recommendedName>
        <fullName evidence="5">C2H2-type domain-containing protein</fullName>
    </recommendedName>
</protein>
<proteinExistence type="predicted"/>
<reference evidence="6" key="2">
    <citation type="submission" date="2015-02" db="UniProtKB">
        <authorList>
            <consortium name="EnsemblMetazoa"/>
        </authorList>
    </citation>
    <scope>IDENTIFICATION</scope>
</reference>
<dbReference type="Proteomes" id="UP000014500">
    <property type="component" value="Unassembled WGS sequence"/>
</dbReference>
<sequence>MATSNYFNTLGWKHCMFCQGSRFLDSGIKSEFQRTDRATSGNLTDFTTRCTWVLQSPIISCPRVKTKNDRSGLRLSVTGKPFLCDQVGCGKSFARNEELTRHKRIHSGERPHQCEICLMRFGRKDHLTKHRKTHIKASERRNYICDIGTCNKSFTRSDALTRHQSKIHKIKKIHSRISILPI</sequence>